<dbReference type="GO" id="GO:0003779">
    <property type="term" value="F:actin binding"/>
    <property type="evidence" value="ECO:0007669"/>
    <property type="project" value="UniProtKB-UniRule"/>
</dbReference>
<evidence type="ECO:0000259" key="4">
    <source>
        <dbReference type="PROSITE" id="PS51082"/>
    </source>
</evidence>
<feature type="region of interest" description="Disordered" evidence="3">
    <location>
        <begin position="496"/>
        <end position="520"/>
    </location>
</feature>
<keyword evidence="5" id="KW-1185">Reference proteome</keyword>
<comment type="similarity">
    <text evidence="1 2">Belongs to the SCAR/WAVE family.</text>
</comment>
<feature type="region of interest" description="Disordered" evidence="3">
    <location>
        <begin position="397"/>
        <end position="454"/>
    </location>
</feature>
<reference evidence="6" key="2">
    <citation type="submission" date="2025-08" db="UniProtKB">
        <authorList>
            <consortium name="RefSeq"/>
        </authorList>
    </citation>
    <scope>IDENTIFICATION</scope>
    <source>
        <tissue evidence="6">Young leaves</tissue>
    </source>
</reference>
<feature type="compositionally biased region" description="Basic and acidic residues" evidence="3">
    <location>
        <begin position="415"/>
        <end position="424"/>
    </location>
</feature>
<sequence length="1700" mass="187042">MPLSKYRVRNEYSLADPELYHAADKDDPEALLEAIAMAGLVGLLRQLGDLAEFAAEIFHDLHEEVMATAARGHGLMARVKQLEVEVPSLEKAFFSQTHHSSFFTNGGIDWHPNLQSEQNLVTRGDLPRFIMDSYEECRGPPRLFLLDKFDVAGAGACLKRYTDPSFFKMESASSITGIEVQREKKIRKVKLKKGARLRDGEAPNIVPTHAKLHQLLLEERIENGYSNPARLVKLKKRQLNGPAVEAKAGKSYMEKFFETPSPDRKMICETSIFPLPAKVTSDDTSEAGIKILEISSISSVKKSSGNKNSYSSPMEQELELKPFSEVDDGTNVDLVTVKQVSADVTDNMSSNRLQLPDETELVTDEQQKIEGSLDGYQSDDVTSEVDNYMDALTTMESELETDNEYKPKKSLNIKKATDTDDKGGHLLQPRFSDSQSFGDSSMSDDISSFKQDRNEEHIEVQAQLSDSQSTGTSSTLDNISAFGRDGTEHVEVQAHFSDSQSIGNSSMSDENGSFKKDRSDFHHSESLRTVVENVQSEPILFTNTKYYEQEVEDTPSNQLPQTVESQNTDCERFVMHDDPHVHEEEISDSGKAICDLVTSEQVLCSDLGPEPALPVILPAGTQSNETPSDPAELNLRLDGNAGRAGLVESIASKPVSLSLIKDDACPVDSSDKTSLDNLDEDDPYIHSDDLLQVSNDLELAHEGECRDHSEINMFQAESPNNNASGILVNRNIGSQGEDPICPSMEELDFNSSAMLGLGCRDSRDEDCTPATRLNSESPVVEIPPVSCFSGELSSDLTHNNRQDDPGSPEIEVLYSDLQSNIEEMPKMLHGDEINGSTCSVYPVEGDGHFNHPSADNHVMVNDLVTENVQSEDQAVNSVPSVDSAENEVGIVTCPASSLIYSSSGILSDLQEPLSGSYSYQMEMESDEVELTQISMDSNAVKMENQLAPSPDVTSSDVTYSLLSNNTELDETLSTMTELREKEMEVDEAVSRESLTELEEQKTVGQPEVASADVQLNLNESVPCDLPDSKICDNIQKSFPREKFQHSAFVDDTKMVPELSGLDTQQLESIFYAQQHDPLQNGRESFSSPSGNQLESETDLQMFSQSQIDKQDAEFPLKDEKNIASEKSESLQMQVYQLEQEGTHATSECVSEIHADKPSSFNFLPESSSPENNPAKHFMEPLKPLLPNLFPKATENNLDEMPPMPPLPPMQWRMSKVQHTSLASQREELEVSQASVQPMQPTKPDQKSQFGFPTSERDTLLYQSPFLPVMAVESDKLQHSSGFSVGVSGHPVAIPFQFPFMVNESNGQYNYLLLDRSQIQNPFLTLPGVSTGMPSQGFIVASEEEMIQNSSQCAPKPAAAYAVSGHDSISPQEKPTQPPHQLMTDSSSDDKPVKQSTSDMVSMDRPPHSHAVASEGEMVLNSNTCPAIPPAECTVSGHDSISPQDKLTQPTSQLMTEPGSDDRTLLESVTNVVSMDRPHAYAVASEGEMVQNSNLGPPVPPVECAVPEHESISSQEKLTQLPSQLMSETSSEVKAAPQSINNVEREQGCLPVSLMSPSNMESMEPNQSVLPFEGEMVTYLDTSAQTSDIESERTNGKPKNKLPRPRNPLIDAVAAHDKSKLRKVTERVMPQIVPKVDERDSLLEQIRTKSFNLKPAGSTRPSIQGPRTNLKLAAILEKANAIRQALAGSDEDDDADSWSDS</sequence>
<evidence type="ECO:0000256" key="2">
    <source>
        <dbReference type="RuleBase" id="RU367034"/>
    </source>
</evidence>
<feature type="compositionally biased region" description="Polar residues" evidence="3">
    <location>
        <begin position="1436"/>
        <end position="1454"/>
    </location>
</feature>
<feature type="domain" description="WH2" evidence="4">
    <location>
        <begin position="1637"/>
        <end position="1655"/>
    </location>
</feature>
<keyword evidence="2" id="KW-0009">Actin-binding</keyword>
<organism evidence="5 6">
    <name type="scientific">Abrus precatorius</name>
    <name type="common">Indian licorice</name>
    <name type="synonym">Glycine abrus</name>
    <dbReference type="NCBI Taxonomy" id="3816"/>
    <lineage>
        <taxon>Eukaryota</taxon>
        <taxon>Viridiplantae</taxon>
        <taxon>Streptophyta</taxon>
        <taxon>Embryophyta</taxon>
        <taxon>Tracheophyta</taxon>
        <taxon>Spermatophyta</taxon>
        <taxon>Magnoliopsida</taxon>
        <taxon>eudicotyledons</taxon>
        <taxon>Gunneridae</taxon>
        <taxon>Pentapetalae</taxon>
        <taxon>rosids</taxon>
        <taxon>fabids</taxon>
        <taxon>Fabales</taxon>
        <taxon>Fabaceae</taxon>
        <taxon>Papilionoideae</taxon>
        <taxon>50 kb inversion clade</taxon>
        <taxon>NPAAA clade</taxon>
        <taxon>indigoferoid/millettioid clade</taxon>
        <taxon>Abreae</taxon>
        <taxon>Abrus</taxon>
    </lineage>
</organism>
<keyword evidence="2" id="KW-0963">Cytoplasm</keyword>
<dbReference type="RefSeq" id="XP_027334637.1">
    <property type="nucleotide sequence ID" value="XM_027478836.1"/>
</dbReference>
<dbReference type="GO" id="GO:2000601">
    <property type="term" value="P:positive regulation of Arp2/3 complex-mediated actin nucleation"/>
    <property type="evidence" value="ECO:0007669"/>
    <property type="project" value="TreeGrafter"/>
</dbReference>
<feature type="compositionally biased region" description="Polar residues" evidence="3">
    <location>
        <begin position="496"/>
        <end position="511"/>
    </location>
</feature>
<dbReference type="GO" id="GO:0034237">
    <property type="term" value="F:protein kinase A regulatory subunit binding"/>
    <property type="evidence" value="ECO:0007669"/>
    <property type="project" value="TreeGrafter"/>
</dbReference>
<dbReference type="Gene3D" id="6.10.280.150">
    <property type="match status" value="2"/>
</dbReference>
<protein>
    <recommendedName>
        <fullName evidence="2">Protein SCAR</fullName>
    </recommendedName>
    <alternativeName>
        <fullName evidence="2">Protein WAVE</fullName>
    </alternativeName>
</protein>
<evidence type="ECO:0000313" key="6">
    <source>
        <dbReference type="RefSeq" id="XP_027334637.1"/>
    </source>
</evidence>
<feature type="region of interest" description="Disordered" evidence="3">
    <location>
        <begin position="1433"/>
        <end position="1459"/>
    </location>
</feature>
<feature type="region of interest" description="Disordered" evidence="3">
    <location>
        <begin position="1357"/>
        <end position="1408"/>
    </location>
</feature>
<dbReference type="GO" id="GO:0030036">
    <property type="term" value="P:actin cytoskeleton organization"/>
    <property type="evidence" value="ECO:0007669"/>
    <property type="project" value="UniProtKB-UniRule"/>
</dbReference>
<dbReference type="PROSITE" id="PS51082">
    <property type="entry name" value="WH2"/>
    <property type="match status" value="1"/>
</dbReference>
<feature type="compositionally biased region" description="Low complexity" evidence="3">
    <location>
        <begin position="432"/>
        <end position="445"/>
    </location>
</feature>
<feature type="region of interest" description="Disordered" evidence="3">
    <location>
        <begin position="1214"/>
        <end position="1250"/>
    </location>
</feature>
<dbReference type="OrthoDB" id="1929108at2759"/>
<dbReference type="GeneID" id="113849153"/>
<dbReference type="InterPro" id="IPR028288">
    <property type="entry name" value="SCAR/WAVE_fam"/>
</dbReference>
<reference evidence="5" key="1">
    <citation type="journal article" date="2019" name="Toxins">
        <title>Detection of Abrin-Like and Prepropulchellin-Like Toxin Genes and Transcripts Using Whole Genome Sequencing and Full-Length Transcript Sequencing of Abrus precatorius.</title>
        <authorList>
            <person name="Hovde B.T."/>
            <person name="Daligault H.E."/>
            <person name="Hanschen E.R."/>
            <person name="Kunde Y.A."/>
            <person name="Johnson M.B."/>
            <person name="Starkenburg S.R."/>
            <person name="Johnson S.L."/>
        </authorList>
    </citation>
    <scope>NUCLEOTIDE SEQUENCE [LARGE SCALE GENOMIC DNA]</scope>
</reference>
<dbReference type="Gene3D" id="1.20.5.340">
    <property type="match status" value="1"/>
</dbReference>
<dbReference type="Proteomes" id="UP000694853">
    <property type="component" value="Unplaced"/>
</dbReference>
<keyword evidence="2" id="KW-0206">Cytoskeleton</keyword>
<dbReference type="PANTHER" id="PTHR12902:SF1">
    <property type="entry name" value="WISKOTT-ALDRICH SYNDROME PROTEIN FAMILY MEMBER"/>
    <property type="match status" value="1"/>
</dbReference>
<dbReference type="KEGG" id="aprc:113849153"/>
<evidence type="ECO:0000256" key="3">
    <source>
        <dbReference type="SAM" id="MobiDB-lite"/>
    </source>
</evidence>
<dbReference type="PANTHER" id="PTHR12902">
    <property type="entry name" value="WASP-1"/>
    <property type="match status" value="1"/>
</dbReference>
<evidence type="ECO:0000313" key="5">
    <source>
        <dbReference type="Proteomes" id="UP000694853"/>
    </source>
</evidence>
<dbReference type="GO" id="GO:0071933">
    <property type="term" value="F:Arp2/3 complex binding"/>
    <property type="evidence" value="ECO:0007669"/>
    <property type="project" value="TreeGrafter"/>
</dbReference>
<proteinExistence type="inferred from homology"/>
<dbReference type="InterPro" id="IPR003124">
    <property type="entry name" value="WH2_dom"/>
</dbReference>
<dbReference type="GO" id="GO:0005856">
    <property type="term" value="C:cytoskeleton"/>
    <property type="evidence" value="ECO:0007669"/>
    <property type="project" value="UniProtKB-SubCell"/>
</dbReference>
<evidence type="ECO:0000256" key="1">
    <source>
        <dbReference type="ARBA" id="ARBA00006993"/>
    </source>
</evidence>
<comment type="function">
    <text evidence="2">Involved in regulation of actin and microtubule organization. Part of a WAVE complex that activates the Arp2/3 complex.</text>
</comment>
<comment type="subcellular location">
    <subcellularLocation>
        <location evidence="2">Cytoplasm</location>
        <location evidence="2">Cytoskeleton</location>
    </subcellularLocation>
</comment>
<name>A0A8B8JT08_ABRPR</name>
<gene>
    <name evidence="6" type="primary">LOC113849153</name>
</gene>
<accession>A0A8B8JT08</accession>
<feature type="region of interest" description="Disordered" evidence="3">
    <location>
        <begin position="1582"/>
        <end position="1607"/>
    </location>
</feature>